<dbReference type="Proteomes" id="UP001327560">
    <property type="component" value="Chromosome 4"/>
</dbReference>
<evidence type="ECO:0000313" key="3">
    <source>
        <dbReference type="Proteomes" id="UP001327560"/>
    </source>
</evidence>
<dbReference type="AlphaFoldDB" id="A0AAQ3K7M6"/>
<accession>A0AAQ3K7M6</accession>
<feature type="transmembrane region" description="Helical" evidence="1">
    <location>
        <begin position="39"/>
        <end position="64"/>
    </location>
</feature>
<evidence type="ECO:0000313" key="2">
    <source>
        <dbReference type="EMBL" id="WOL03603.1"/>
    </source>
</evidence>
<keyword evidence="1" id="KW-1133">Transmembrane helix</keyword>
<dbReference type="EMBL" id="CP136893">
    <property type="protein sequence ID" value="WOL03603.1"/>
    <property type="molecule type" value="Genomic_DNA"/>
</dbReference>
<name>A0AAQ3K7M6_9LILI</name>
<organism evidence="2 3">
    <name type="scientific">Canna indica</name>
    <name type="common">Indian-shot</name>
    <dbReference type="NCBI Taxonomy" id="4628"/>
    <lineage>
        <taxon>Eukaryota</taxon>
        <taxon>Viridiplantae</taxon>
        <taxon>Streptophyta</taxon>
        <taxon>Embryophyta</taxon>
        <taxon>Tracheophyta</taxon>
        <taxon>Spermatophyta</taxon>
        <taxon>Magnoliopsida</taxon>
        <taxon>Liliopsida</taxon>
        <taxon>Zingiberales</taxon>
        <taxon>Cannaceae</taxon>
        <taxon>Canna</taxon>
    </lineage>
</organism>
<keyword evidence="3" id="KW-1185">Reference proteome</keyword>
<sequence length="142" mass="15554">MNGFGERSRSWIGDSSPASQVAAYSRDGSWKDLGTSMSAISFGLAATAILISMFLVMAIFEHLIKPRASFLRPRSSSETSQAQAQVQLQEKLHCSLLVGAQNTCDDLPVLMPGQLYPTFIAQPAPLPCPRERIQWPSHTSFL</sequence>
<dbReference type="PANTHER" id="PTHR33728:SF3">
    <property type="entry name" value="MULTIDRUG RESISTANCE PROTEIN"/>
    <property type="match status" value="1"/>
</dbReference>
<reference evidence="2 3" key="1">
    <citation type="submission" date="2023-10" db="EMBL/GenBank/DDBJ databases">
        <title>Chromosome-scale genome assembly provides insights into flower coloration mechanisms of Canna indica.</title>
        <authorList>
            <person name="Li C."/>
        </authorList>
    </citation>
    <scope>NUCLEOTIDE SEQUENCE [LARGE SCALE GENOMIC DNA]</scope>
    <source>
        <tissue evidence="2">Flower</tissue>
    </source>
</reference>
<proteinExistence type="predicted"/>
<gene>
    <name evidence="2" type="ORF">Cni_G12323</name>
</gene>
<dbReference type="PANTHER" id="PTHR33728">
    <property type="entry name" value="CTTNBP 2 AMINO-TERMINAL-LIKE PROTEIN"/>
    <property type="match status" value="1"/>
</dbReference>
<keyword evidence="1" id="KW-0812">Transmembrane</keyword>
<protein>
    <submittedName>
        <fullName evidence="2">Uncharacterized protein</fullName>
    </submittedName>
</protein>
<evidence type="ECO:0000256" key="1">
    <source>
        <dbReference type="SAM" id="Phobius"/>
    </source>
</evidence>
<keyword evidence="1" id="KW-0472">Membrane</keyword>